<sequence length="178" mass="19788">MEGPSTENPAYPNCPSQQVDGYFHLPPNGEICFTENYLIASNGTDYEIEAKFKDSESDTLSDLGKVFKPFAVNSKEDSKVYSKVKCLNKTAGCKFQAVSTQHSMILNETYEPEREGGHWLTHNDYKVQVHFSTKSSGSLVSIPKSCTVALRASVHNLAVLTLYETVNVYFTTQTQTPT</sequence>
<reference evidence="1" key="2">
    <citation type="journal article" date="2007" name="Science">
        <title>Draft genome sequence of the sexually transmitted pathogen Trichomonas vaginalis.</title>
        <authorList>
            <person name="Carlton J.M."/>
            <person name="Hirt R.P."/>
            <person name="Silva J.C."/>
            <person name="Delcher A.L."/>
            <person name="Schatz M."/>
            <person name="Zhao Q."/>
            <person name="Wortman J.R."/>
            <person name="Bidwell S.L."/>
            <person name="Alsmark U.C.M."/>
            <person name="Besteiro S."/>
            <person name="Sicheritz-Ponten T."/>
            <person name="Noel C.J."/>
            <person name="Dacks J.B."/>
            <person name="Foster P.G."/>
            <person name="Simillion C."/>
            <person name="Van de Peer Y."/>
            <person name="Miranda-Saavedra D."/>
            <person name="Barton G.J."/>
            <person name="Westrop G.D."/>
            <person name="Mueller S."/>
            <person name="Dessi D."/>
            <person name="Fiori P.L."/>
            <person name="Ren Q."/>
            <person name="Paulsen I."/>
            <person name="Zhang H."/>
            <person name="Bastida-Corcuera F.D."/>
            <person name="Simoes-Barbosa A."/>
            <person name="Brown M.T."/>
            <person name="Hayes R.D."/>
            <person name="Mukherjee M."/>
            <person name="Okumura C.Y."/>
            <person name="Schneider R."/>
            <person name="Smith A.J."/>
            <person name="Vanacova S."/>
            <person name="Villalvazo M."/>
            <person name="Haas B.J."/>
            <person name="Pertea M."/>
            <person name="Feldblyum T.V."/>
            <person name="Utterback T.R."/>
            <person name="Shu C.L."/>
            <person name="Osoegawa K."/>
            <person name="de Jong P.J."/>
            <person name="Hrdy I."/>
            <person name="Horvathova L."/>
            <person name="Zubacova Z."/>
            <person name="Dolezal P."/>
            <person name="Malik S.B."/>
            <person name="Logsdon J.M. Jr."/>
            <person name="Henze K."/>
            <person name="Gupta A."/>
            <person name="Wang C.C."/>
            <person name="Dunne R.L."/>
            <person name="Upcroft J.A."/>
            <person name="Upcroft P."/>
            <person name="White O."/>
            <person name="Salzberg S.L."/>
            <person name="Tang P."/>
            <person name="Chiu C.-H."/>
            <person name="Lee Y.-S."/>
            <person name="Embley T.M."/>
            <person name="Coombs G.H."/>
            <person name="Mottram J.C."/>
            <person name="Tachezy J."/>
            <person name="Fraser-Liggett C.M."/>
            <person name="Johnson P.J."/>
        </authorList>
    </citation>
    <scope>NUCLEOTIDE SEQUENCE [LARGE SCALE GENOMIC DNA]</scope>
    <source>
        <strain evidence="1">G3</strain>
    </source>
</reference>
<accession>A2G977</accession>
<proteinExistence type="predicted"/>
<dbReference type="VEuPathDB" id="TrichDB:TVAG_528830"/>
<keyword evidence="2" id="KW-1185">Reference proteome</keyword>
<dbReference type="InParanoid" id="A2G977"/>
<reference evidence="1" key="1">
    <citation type="submission" date="2006-10" db="EMBL/GenBank/DDBJ databases">
        <authorList>
            <person name="Amadeo P."/>
            <person name="Zhao Q."/>
            <person name="Wortman J."/>
            <person name="Fraser-Liggett C."/>
            <person name="Carlton J."/>
        </authorList>
    </citation>
    <scope>NUCLEOTIDE SEQUENCE</scope>
    <source>
        <strain evidence="1">G3</strain>
    </source>
</reference>
<dbReference type="VEuPathDB" id="TrichDB:TVAGG3_0775770"/>
<evidence type="ECO:0000313" key="1">
    <source>
        <dbReference type="EMBL" id="EAX86292.1"/>
    </source>
</evidence>
<dbReference type="Proteomes" id="UP000001542">
    <property type="component" value="Unassembled WGS sequence"/>
</dbReference>
<organism evidence="1 2">
    <name type="scientific">Trichomonas vaginalis (strain ATCC PRA-98 / G3)</name>
    <dbReference type="NCBI Taxonomy" id="412133"/>
    <lineage>
        <taxon>Eukaryota</taxon>
        <taxon>Metamonada</taxon>
        <taxon>Parabasalia</taxon>
        <taxon>Trichomonadida</taxon>
        <taxon>Trichomonadidae</taxon>
        <taxon>Trichomonas</taxon>
    </lineage>
</organism>
<dbReference type="AlphaFoldDB" id="A2G977"/>
<gene>
    <name evidence="1" type="ORF">TVAG_528830</name>
</gene>
<evidence type="ECO:0000313" key="2">
    <source>
        <dbReference type="Proteomes" id="UP000001542"/>
    </source>
</evidence>
<dbReference type="EMBL" id="DS114685">
    <property type="protein sequence ID" value="EAX86292.1"/>
    <property type="molecule type" value="Genomic_DNA"/>
</dbReference>
<protein>
    <submittedName>
        <fullName evidence="1">Uncharacterized protein</fullName>
    </submittedName>
</protein>
<name>A2G977_TRIV3</name>